<dbReference type="GO" id="GO:0016651">
    <property type="term" value="F:oxidoreductase activity, acting on NAD(P)H"/>
    <property type="evidence" value="ECO:0007669"/>
    <property type="project" value="TreeGrafter"/>
</dbReference>
<dbReference type="InterPro" id="IPR011032">
    <property type="entry name" value="GroES-like_sf"/>
</dbReference>
<organism evidence="4">
    <name type="scientific">Citrobacter koseri</name>
    <name type="common">Citrobacter diversus</name>
    <dbReference type="NCBI Taxonomy" id="545"/>
    <lineage>
        <taxon>Bacteria</taxon>
        <taxon>Pseudomonadati</taxon>
        <taxon>Pseudomonadota</taxon>
        <taxon>Gammaproteobacteria</taxon>
        <taxon>Enterobacterales</taxon>
        <taxon>Enterobacteriaceae</taxon>
        <taxon>Citrobacter</taxon>
    </lineage>
</organism>
<dbReference type="InterPro" id="IPR013154">
    <property type="entry name" value="ADH-like_N"/>
</dbReference>
<protein>
    <submittedName>
        <fullName evidence="4">Quinone oxidoreductase, NADPH-dependent</fullName>
    </submittedName>
</protein>
<reference evidence="4" key="1">
    <citation type="submission" date="2014-06" db="EMBL/GenBank/DDBJ databases">
        <authorList>
            <person name="Urmite Genomes Urmite Genomes"/>
        </authorList>
    </citation>
    <scope>NUCLEOTIDE SEQUENCE</scope>
</reference>
<dbReference type="EMBL" id="LK931336">
    <property type="protein sequence ID" value="CDZ83174.1"/>
    <property type="molecule type" value="Genomic_DNA"/>
</dbReference>
<evidence type="ECO:0000313" key="4">
    <source>
        <dbReference type="EMBL" id="CDZ83174.1"/>
    </source>
</evidence>
<keyword evidence="2" id="KW-0560">Oxidoreductase</keyword>
<dbReference type="Gene3D" id="3.90.180.10">
    <property type="entry name" value="Medium-chain alcohol dehydrogenases, catalytic domain"/>
    <property type="match status" value="1"/>
</dbReference>
<dbReference type="RefSeq" id="WP_198448131.1">
    <property type="nucleotide sequence ID" value="NZ_JAASMA010000012.1"/>
</dbReference>
<dbReference type="PANTHER" id="PTHR48106:SF8">
    <property type="entry name" value="OS02G0805600 PROTEIN"/>
    <property type="match status" value="1"/>
</dbReference>
<evidence type="ECO:0000259" key="3">
    <source>
        <dbReference type="SMART" id="SM00829"/>
    </source>
</evidence>
<dbReference type="PATRIC" id="fig|545.12.peg.1283"/>
<sequence length="325" mass="35176">MKLIEITEAGGPEVLKVSQGKMPECGENDVLISVKAAGVNRPDIMQREGKYPMPEGVTPVPGLEVAGIVHAIGKNVAHFSVGDRVCALTNGGGYAEFCAVPAGQVLPVPQNLSFTEAAALPETFFTVWANLFSLGKVKKEDVVLIHGGASGIGTTALALCNAMNIKAFSTVGSDDKIPFLQQYGEIINYRTHDFEEEILSRTDGKGVDVILDIVGAAYFNKNLRLLKKDGRLVLIGFMGGRMVKEFDIQELILKRAVVTGSTMRSRDAAEKEEIAQQLIQKVWPLIEAGKCKPVIHQIVKFEDVRQAHTLLDAGTHIGKVILTLE</sequence>
<proteinExistence type="predicted"/>
<name>A0A078LGI1_CITKO</name>
<dbReference type="NCBIfam" id="TIGR02824">
    <property type="entry name" value="quinone_pig3"/>
    <property type="match status" value="1"/>
</dbReference>
<accession>A0A078LGI1</accession>
<dbReference type="SUPFAM" id="SSF50129">
    <property type="entry name" value="GroES-like"/>
    <property type="match status" value="1"/>
</dbReference>
<dbReference type="SMART" id="SM00829">
    <property type="entry name" value="PKS_ER"/>
    <property type="match status" value="1"/>
</dbReference>
<dbReference type="AlphaFoldDB" id="A0A078LGI1"/>
<evidence type="ECO:0000256" key="1">
    <source>
        <dbReference type="ARBA" id="ARBA00022857"/>
    </source>
</evidence>
<dbReference type="SUPFAM" id="SSF51735">
    <property type="entry name" value="NAD(P)-binding Rossmann-fold domains"/>
    <property type="match status" value="1"/>
</dbReference>
<feature type="domain" description="Enoyl reductase (ER)" evidence="3">
    <location>
        <begin position="10"/>
        <end position="322"/>
    </location>
</feature>
<dbReference type="Pfam" id="PF08240">
    <property type="entry name" value="ADH_N"/>
    <property type="match status" value="1"/>
</dbReference>
<gene>
    <name evidence="4" type="ORF">BN1086_01282</name>
</gene>
<dbReference type="Gene3D" id="3.40.50.720">
    <property type="entry name" value="NAD(P)-binding Rossmann-like Domain"/>
    <property type="match status" value="1"/>
</dbReference>
<dbReference type="InterPro" id="IPR014189">
    <property type="entry name" value="Quinone_OxRdtase_PIG3"/>
</dbReference>
<evidence type="ECO:0000256" key="2">
    <source>
        <dbReference type="ARBA" id="ARBA00023002"/>
    </source>
</evidence>
<dbReference type="CDD" id="cd05276">
    <property type="entry name" value="p53_inducible_oxidoreductase"/>
    <property type="match status" value="1"/>
</dbReference>
<dbReference type="GO" id="GO:0070402">
    <property type="term" value="F:NADPH binding"/>
    <property type="evidence" value="ECO:0007669"/>
    <property type="project" value="TreeGrafter"/>
</dbReference>
<keyword evidence="1" id="KW-0521">NADP</keyword>
<dbReference type="Pfam" id="PF13602">
    <property type="entry name" value="ADH_zinc_N_2"/>
    <property type="match status" value="1"/>
</dbReference>
<dbReference type="PANTHER" id="PTHR48106">
    <property type="entry name" value="QUINONE OXIDOREDUCTASE PIG3-RELATED"/>
    <property type="match status" value="1"/>
</dbReference>
<dbReference type="InterPro" id="IPR036291">
    <property type="entry name" value="NAD(P)-bd_dom_sf"/>
</dbReference>
<dbReference type="InterPro" id="IPR020843">
    <property type="entry name" value="ER"/>
</dbReference>